<dbReference type="AlphaFoldDB" id="G8BQV6"/>
<accession>G8BQV6</accession>
<sequence>MSGASGMRGAIKIEDFKVAIRTMSDGEIEQIKREVLNSLRHLESSTKRLNKYIIHLKGESNDANIDEYNDIVDAEEFNNIDQSDLELFEESVRENGTILDNYNQRIDIINDEQIYRKSGKKVSDSSIQLENRKKGLSTDIDMDNSDVDIVAPNSMYL</sequence>
<dbReference type="GO" id="GO:0070682">
    <property type="term" value="P:proteasome regulatory particle assembly"/>
    <property type="evidence" value="ECO:0007669"/>
    <property type="project" value="EnsemblFungi"/>
</dbReference>
<evidence type="ECO:0008006" key="3">
    <source>
        <dbReference type="Google" id="ProtNLM"/>
    </source>
</evidence>
<protein>
    <recommendedName>
        <fullName evidence="3">Translation machinery-associated protein 17</fullName>
    </recommendedName>
</protein>
<name>G8BQV6_TETPH</name>
<keyword evidence="2" id="KW-1185">Reference proteome</keyword>
<dbReference type="KEGG" id="tpf:TPHA_0C04680"/>
<dbReference type="PANTHER" id="PTHR40422">
    <property type="entry name" value="TRANSLATION MACHINERY-ASSOCIATED PROTEIN 17"/>
    <property type="match status" value="1"/>
</dbReference>
<dbReference type="EMBL" id="HE612858">
    <property type="protein sequence ID" value="CCE62618.1"/>
    <property type="molecule type" value="Genomic_DNA"/>
</dbReference>
<dbReference type="GO" id="GO:0005835">
    <property type="term" value="C:fatty acid synthase complex"/>
    <property type="evidence" value="ECO:0007669"/>
    <property type="project" value="EnsemblFungi"/>
</dbReference>
<dbReference type="OrthoDB" id="548474at2759"/>
<dbReference type="GO" id="GO:0008047">
    <property type="term" value="F:enzyme activator activity"/>
    <property type="evidence" value="ECO:0007669"/>
    <property type="project" value="EnsemblFungi"/>
</dbReference>
<dbReference type="STRING" id="1071381.G8BQV6"/>
<dbReference type="RefSeq" id="XP_003685052.1">
    <property type="nucleotide sequence ID" value="XM_003685004.1"/>
</dbReference>
<reference evidence="1 2" key="1">
    <citation type="journal article" date="2011" name="Proc. Natl. Acad. Sci. U.S.A.">
        <title>Evolutionary erosion of yeast sex chromosomes by mating-type switching accidents.</title>
        <authorList>
            <person name="Gordon J.L."/>
            <person name="Armisen D."/>
            <person name="Proux-Wera E."/>
            <person name="Oheigeartaigh S.S."/>
            <person name="Byrne K.P."/>
            <person name="Wolfe K.H."/>
        </authorList>
    </citation>
    <scope>NUCLEOTIDE SEQUENCE [LARGE SCALE GENOMIC DNA]</scope>
    <source>
        <strain evidence="2">ATCC 24235 / CBS 4417 / NBRC 1672 / NRRL Y-8282 / UCD 70-5</strain>
    </source>
</reference>
<dbReference type="GO" id="GO:0030674">
    <property type="term" value="F:protein-macromolecule adaptor activity"/>
    <property type="evidence" value="ECO:0007669"/>
    <property type="project" value="EnsemblFungi"/>
</dbReference>
<dbReference type="GO" id="GO:0006633">
    <property type="term" value="P:fatty acid biosynthetic process"/>
    <property type="evidence" value="ECO:0007669"/>
    <property type="project" value="EnsemblFungi"/>
</dbReference>
<dbReference type="GeneID" id="11533941"/>
<dbReference type="PANTHER" id="PTHR40422:SF1">
    <property type="entry name" value="TRANSLATION MACHINERY-ASSOCIATED PROTEIN 17"/>
    <property type="match status" value="1"/>
</dbReference>
<evidence type="ECO:0000313" key="2">
    <source>
        <dbReference type="Proteomes" id="UP000005666"/>
    </source>
</evidence>
<dbReference type="InterPro" id="IPR038966">
    <property type="entry name" value="TMA17"/>
</dbReference>
<dbReference type="eggNOG" id="ENOG502S4G9">
    <property type="taxonomic scope" value="Eukaryota"/>
</dbReference>
<organism evidence="1 2">
    <name type="scientific">Tetrapisispora phaffii (strain ATCC 24235 / CBS 4417 / NBRC 1672 / NRRL Y-8282 / UCD 70-5)</name>
    <name type="common">Yeast</name>
    <name type="synonym">Fabospora phaffii</name>
    <dbReference type="NCBI Taxonomy" id="1071381"/>
    <lineage>
        <taxon>Eukaryota</taxon>
        <taxon>Fungi</taxon>
        <taxon>Dikarya</taxon>
        <taxon>Ascomycota</taxon>
        <taxon>Saccharomycotina</taxon>
        <taxon>Saccharomycetes</taxon>
        <taxon>Saccharomycetales</taxon>
        <taxon>Saccharomycetaceae</taxon>
        <taxon>Tetrapisispora</taxon>
    </lineage>
</organism>
<proteinExistence type="predicted"/>
<dbReference type="HOGENOM" id="CLU_141797_0_0_1"/>
<dbReference type="Proteomes" id="UP000005666">
    <property type="component" value="Chromosome 3"/>
</dbReference>
<dbReference type="OMA" id="NAPNSVY"/>
<gene>
    <name evidence="1" type="primary">TPHA0C04680</name>
    <name evidence="1" type="ordered locus">TPHA_0C04680</name>
</gene>
<evidence type="ECO:0000313" key="1">
    <source>
        <dbReference type="EMBL" id="CCE62618.1"/>
    </source>
</evidence>